<dbReference type="InterPro" id="IPR008896">
    <property type="entry name" value="TIC214"/>
</dbReference>
<dbReference type="EMBL" id="CM010715">
    <property type="protein sequence ID" value="RZC45335.1"/>
    <property type="molecule type" value="Genomic_DNA"/>
</dbReference>
<gene>
    <name evidence="1" type="ORF">C5167_038307</name>
</gene>
<dbReference type="GO" id="GO:0016020">
    <property type="term" value="C:membrane"/>
    <property type="evidence" value="ECO:0007669"/>
    <property type="project" value="InterPro"/>
</dbReference>
<dbReference type="Proteomes" id="UP000316621">
    <property type="component" value="Chromosome 1"/>
</dbReference>
<reference evidence="1 2" key="1">
    <citation type="journal article" date="2018" name="Science">
        <title>The opium poppy genome and morphinan production.</title>
        <authorList>
            <person name="Guo L."/>
            <person name="Winzer T."/>
            <person name="Yang X."/>
            <person name="Li Y."/>
            <person name="Ning Z."/>
            <person name="He Z."/>
            <person name="Teodor R."/>
            <person name="Lu Y."/>
            <person name="Bowser T.A."/>
            <person name="Graham I.A."/>
            <person name="Ye K."/>
        </authorList>
    </citation>
    <scope>NUCLEOTIDE SEQUENCE [LARGE SCALE GENOMIC DNA]</scope>
    <source>
        <strain evidence="2">cv. HN1</strain>
        <tissue evidence="1">Leaves</tissue>
    </source>
</reference>
<name>A0A4Y7ID31_PAPSO</name>
<evidence type="ECO:0000313" key="1">
    <source>
        <dbReference type="EMBL" id="RZC45335.1"/>
    </source>
</evidence>
<dbReference type="Gramene" id="RZC45335">
    <property type="protein sequence ID" value="RZC45335"/>
    <property type="gene ID" value="C5167_038307"/>
</dbReference>
<keyword evidence="2" id="KW-1185">Reference proteome</keyword>
<accession>A0A4Y7ID31</accession>
<proteinExistence type="predicted"/>
<evidence type="ECO:0000313" key="2">
    <source>
        <dbReference type="Proteomes" id="UP000316621"/>
    </source>
</evidence>
<protein>
    <submittedName>
        <fullName evidence="1">Uncharacterized protein</fullName>
    </submittedName>
</protein>
<organism evidence="1 2">
    <name type="scientific">Papaver somniferum</name>
    <name type="common">Opium poppy</name>
    <dbReference type="NCBI Taxonomy" id="3469"/>
    <lineage>
        <taxon>Eukaryota</taxon>
        <taxon>Viridiplantae</taxon>
        <taxon>Streptophyta</taxon>
        <taxon>Embryophyta</taxon>
        <taxon>Tracheophyta</taxon>
        <taxon>Spermatophyta</taxon>
        <taxon>Magnoliopsida</taxon>
        <taxon>Ranunculales</taxon>
        <taxon>Papaveraceae</taxon>
        <taxon>Papaveroideae</taxon>
        <taxon>Papaver</taxon>
    </lineage>
</organism>
<sequence>MEKKESLLHIHLERYFCPQLKNPLLKNCIIIGFIPTKKKNINNAFFNRNDALERGSLKLDVLEKRIRLCNDETEQDCLPER</sequence>
<dbReference type="AlphaFoldDB" id="A0A4Y7ID31"/>
<dbReference type="Pfam" id="PF05758">
    <property type="entry name" value="Ycf1"/>
    <property type="match status" value="1"/>
</dbReference>